<proteinExistence type="predicted"/>
<dbReference type="AlphaFoldDB" id="A0A0G0ZXN0"/>
<name>A0A0G0ZXN0_9BACT</name>
<gene>
    <name evidence="2" type="ORF">UU84_C0017G0005</name>
</gene>
<feature type="signal peptide" evidence="1">
    <location>
        <begin position="1"/>
        <end position="36"/>
    </location>
</feature>
<sequence>MTLVNITMKKNYKKIIALGAAFAVIATGTFSDSAFAVVRPNFCANLNQAVSLLDQRIITREGVLKTRQNERLQNLKNSRNLRDAKLTELKQNVITGLAPAYSKMEALAKTEGQKTAVNNFKIVMENAVSARKNTVSAAASDYRQEIDRIIALRNSAIDTAVRNFKNSNQAAVKKAKMDCVAEVRPLIARTTFVASVRTAKSNLMSDKQKIGIPTPLVKSASANYKNALTKANQDFKTAAEKARIDLKVSFGK</sequence>
<evidence type="ECO:0000313" key="3">
    <source>
        <dbReference type="Proteomes" id="UP000033859"/>
    </source>
</evidence>
<dbReference type="EMBL" id="LCCE01000017">
    <property type="protein sequence ID" value="KKS26771.1"/>
    <property type="molecule type" value="Genomic_DNA"/>
</dbReference>
<accession>A0A0G0ZXN0</accession>
<reference evidence="2 3" key="1">
    <citation type="journal article" date="2015" name="Nature">
        <title>rRNA introns, odd ribosomes, and small enigmatic genomes across a large radiation of phyla.</title>
        <authorList>
            <person name="Brown C.T."/>
            <person name="Hug L.A."/>
            <person name="Thomas B.C."/>
            <person name="Sharon I."/>
            <person name="Castelle C.J."/>
            <person name="Singh A."/>
            <person name="Wilkins M.J."/>
            <person name="Williams K.H."/>
            <person name="Banfield J.F."/>
        </authorList>
    </citation>
    <scope>NUCLEOTIDE SEQUENCE [LARGE SCALE GENOMIC DNA]</scope>
</reference>
<dbReference type="Proteomes" id="UP000033859">
    <property type="component" value="Unassembled WGS sequence"/>
</dbReference>
<protein>
    <submittedName>
        <fullName evidence="2">Uncharacterized protein</fullName>
    </submittedName>
</protein>
<evidence type="ECO:0000313" key="2">
    <source>
        <dbReference type="EMBL" id="KKS26771.1"/>
    </source>
</evidence>
<comment type="caution">
    <text evidence="2">The sequence shown here is derived from an EMBL/GenBank/DDBJ whole genome shotgun (WGS) entry which is preliminary data.</text>
</comment>
<keyword evidence="1" id="KW-0732">Signal</keyword>
<feature type="chain" id="PRO_5002535812" evidence="1">
    <location>
        <begin position="37"/>
        <end position="252"/>
    </location>
</feature>
<evidence type="ECO:0000256" key="1">
    <source>
        <dbReference type="SAM" id="SignalP"/>
    </source>
</evidence>
<organism evidence="2 3">
    <name type="scientific">Candidatus Yanofskybacteria bacterium GW2011_GWC2_41_9</name>
    <dbReference type="NCBI Taxonomy" id="1619029"/>
    <lineage>
        <taxon>Bacteria</taxon>
        <taxon>Candidatus Yanofskyibacteriota</taxon>
    </lineage>
</organism>